<dbReference type="RefSeq" id="WP_138644101.1">
    <property type="nucleotide sequence ID" value="NZ_VCKW01000021.1"/>
</dbReference>
<keyword evidence="3 6" id="KW-0067">ATP-binding</keyword>
<keyword evidence="1" id="KW-0813">Transport</keyword>
<dbReference type="InterPro" id="IPR017871">
    <property type="entry name" value="ABC_transporter-like_CS"/>
</dbReference>
<evidence type="ECO:0000313" key="7">
    <source>
        <dbReference type="Proteomes" id="UP000309174"/>
    </source>
</evidence>
<sequence length="392" mass="42373">MAAIGIDGLGKRYGALAAVDGVGLSVREGEFLTLLGPSGCGKTTTLRCLAGLEKPDAGEITIGGDVVTSVPEQIFVPPERRDIGMVFQSYALWPQMNVFQNVAYPLRRRRVKRPEVQRRVDQTLELVGLAALADRPVTRLSGGQQQRVALARALVSRPRVVLYDEPLSNLDAKLRAAMRVGIRDFQRELGTTAVYVTHDQVEAMSLSDRIVLMKDGRVQQVGTPRDIYERPRTWFVADFVGYENFFDADIVERAGDRAVARLDGGGIALRCFGGPAAGRGRVRLCVRSTALSVVPADAGTADRPGDRTNTVSGRVRDSMYLGGQIEHHIEVAGTVLRVRGADPDPSGRAVSPGDAVELRIPAESIVVLDADDEAPEPATRGKQDNLDRVGSP</sequence>
<feature type="region of interest" description="Disordered" evidence="4">
    <location>
        <begin position="367"/>
        <end position="392"/>
    </location>
</feature>
<dbReference type="Pfam" id="PF08402">
    <property type="entry name" value="TOBE_2"/>
    <property type="match status" value="1"/>
</dbReference>
<dbReference type="Gene3D" id="2.40.50.100">
    <property type="match status" value="1"/>
</dbReference>
<proteinExistence type="predicted"/>
<keyword evidence="2" id="KW-0547">Nucleotide-binding</keyword>
<dbReference type="InterPro" id="IPR008995">
    <property type="entry name" value="Mo/tungstate-bd_C_term_dom"/>
</dbReference>
<organism evidence="6 7">
    <name type="scientific">Actinomadura soli</name>
    <dbReference type="NCBI Taxonomy" id="2508997"/>
    <lineage>
        <taxon>Bacteria</taxon>
        <taxon>Bacillati</taxon>
        <taxon>Actinomycetota</taxon>
        <taxon>Actinomycetes</taxon>
        <taxon>Streptosporangiales</taxon>
        <taxon>Thermomonosporaceae</taxon>
        <taxon>Actinomadura</taxon>
    </lineage>
</organism>
<protein>
    <submittedName>
        <fullName evidence="6">ABC transporter ATP-binding protein</fullName>
    </submittedName>
</protein>
<evidence type="ECO:0000256" key="4">
    <source>
        <dbReference type="SAM" id="MobiDB-lite"/>
    </source>
</evidence>
<dbReference type="GO" id="GO:0005524">
    <property type="term" value="F:ATP binding"/>
    <property type="evidence" value="ECO:0007669"/>
    <property type="project" value="UniProtKB-KW"/>
</dbReference>
<dbReference type="InterPro" id="IPR027417">
    <property type="entry name" value="P-loop_NTPase"/>
</dbReference>
<dbReference type="FunFam" id="3.40.50.300:FF:000042">
    <property type="entry name" value="Maltose/maltodextrin ABC transporter, ATP-binding protein"/>
    <property type="match status" value="1"/>
</dbReference>
<dbReference type="InterPro" id="IPR013611">
    <property type="entry name" value="Transp-assoc_OB_typ2"/>
</dbReference>
<dbReference type="GO" id="GO:0016887">
    <property type="term" value="F:ATP hydrolysis activity"/>
    <property type="evidence" value="ECO:0007669"/>
    <property type="project" value="InterPro"/>
</dbReference>
<dbReference type="Pfam" id="PF00005">
    <property type="entry name" value="ABC_tran"/>
    <property type="match status" value="1"/>
</dbReference>
<dbReference type="PANTHER" id="PTHR43875">
    <property type="entry name" value="MALTODEXTRIN IMPORT ATP-BINDING PROTEIN MSMX"/>
    <property type="match status" value="1"/>
</dbReference>
<dbReference type="SMART" id="SM00382">
    <property type="entry name" value="AAA"/>
    <property type="match status" value="1"/>
</dbReference>
<comment type="caution">
    <text evidence="6">The sequence shown here is derived from an EMBL/GenBank/DDBJ whole genome shotgun (WGS) entry which is preliminary data.</text>
</comment>
<dbReference type="PROSITE" id="PS00211">
    <property type="entry name" value="ABC_TRANSPORTER_1"/>
    <property type="match status" value="1"/>
</dbReference>
<dbReference type="SUPFAM" id="SSF52540">
    <property type="entry name" value="P-loop containing nucleoside triphosphate hydrolases"/>
    <property type="match status" value="1"/>
</dbReference>
<dbReference type="InterPro" id="IPR003439">
    <property type="entry name" value="ABC_transporter-like_ATP-bd"/>
</dbReference>
<evidence type="ECO:0000256" key="3">
    <source>
        <dbReference type="ARBA" id="ARBA00022840"/>
    </source>
</evidence>
<dbReference type="InterPro" id="IPR047641">
    <property type="entry name" value="ABC_transpr_MalK/UgpC-like"/>
</dbReference>
<dbReference type="Gene3D" id="3.40.50.300">
    <property type="entry name" value="P-loop containing nucleotide triphosphate hydrolases"/>
    <property type="match status" value="1"/>
</dbReference>
<dbReference type="OrthoDB" id="7838608at2"/>
<dbReference type="SUPFAM" id="SSF50331">
    <property type="entry name" value="MOP-like"/>
    <property type="match status" value="1"/>
</dbReference>
<dbReference type="GO" id="GO:0055052">
    <property type="term" value="C:ATP-binding cassette (ABC) transporter complex, substrate-binding subunit-containing"/>
    <property type="evidence" value="ECO:0007669"/>
    <property type="project" value="TreeGrafter"/>
</dbReference>
<dbReference type="PROSITE" id="PS50893">
    <property type="entry name" value="ABC_TRANSPORTER_2"/>
    <property type="match status" value="1"/>
</dbReference>
<dbReference type="AlphaFoldDB" id="A0A5C4JGZ9"/>
<dbReference type="EMBL" id="VCKW01000021">
    <property type="protein sequence ID" value="TMR05532.1"/>
    <property type="molecule type" value="Genomic_DNA"/>
</dbReference>
<accession>A0A5C4JGZ9</accession>
<evidence type="ECO:0000256" key="1">
    <source>
        <dbReference type="ARBA" id="ARBA00022448"/>
    </source>
</evidence>
<feature type="compositionally biased region" description="Basic and acidic residues" evidence="4">
    <location>
        <begin position="379"/>
        <end position="392"/>
    </location>
</feature>
<dbReference type="PANTHER" id="PTHR43875:SF1">
    <property type="entry name" value="OSMOPROTECTIVE COMPOUNDS UPTAKE ATP-BINDING PROTEIN GGTA"/>
    <property type="match status" value="1"/>
</dbReference>
<feature type="domain" description="ABC transporter" evidence="5">
    <location>
        <begin position="4"/>
        <end position="240"/>
    </location>
</feature>
<gene>
    <name evidence="6" type="ORF">ETD83_06305</name>
</gene>
<dbReference type="InterPro" id="IPR003593">
    <property type="entry name" value="AAA+_ATPase"/>
</dbReference>
<evidence type="ECO:0000259" key="5">
    <source>
        <dbReference type="PROSITE" id="PS50893"/>
    </source>
</evidence>
<keyword evidence="7" id="KW-1185">Reference proteome</keyword>
<reference evidence="6 7" key="1">
    <citation type="submission" date="2019-05" db="EMBL/GenBank/DDBJ databases">
        <title>Draft genome sequence of Actinomadura sp. 14C53.</title>
        <authorList>
            <person name="Saricaoglu S."/>
            <person name="Isik K."/>
        </authorList>
    </citation>
    <scope>NUCLEOTIDE SEQUENCE [LARGE SCALE GENOMIC DNA]</scope>
    <source>
        <strain evidence="6 7">14C53</strain>
    </source>
</reference>
<evidence type="ECO:0000313" key="6">
    <source>
        <dbReference type="EMBL" id="TMR05532.1"/>
    </source>
</evidence>
<dbReference type="GO" id="GO:0140359">
    <property type="term" value="F:ABC-type transporter activity"/>
    <property type="evidence" value="ECO:0007669"/>
    <property type="project" value="UniProtKB-ARBA"/>
</dbReference>
<dbReference type="Proteomes" id="UP000309174">
    <property type="component" value="Unassembled WGS sequence"/>
</dbReference>
<name>A0A5C4JGZ9_9ACTN</name>
<evidence type="ECO:0000256" key="2">
    <source>
        <dbReference type="ARBA" id="ARBA00022741"/>
    </source>
</evidence>